<sequence>MAHNSRPRRPWEEGSEALSPAESSTGVASEIISAPIGPTSSLQDIQRRPSNEASAQQDPRPLQSRRTVHSSHRQTSSLDSLIGQNADNIMGLNQQFFEFQPLSSSSKRRRVDDQGARSRERLISGAFHEAFTARSDQPSITPGRCCSASCTGSQCVSLRSLSSKLNSQIAHHEMLVHGSNADTHRAIETGLSSLPLSTLLEAICNRLTNSNISLKTLLDSNAPKAGSSIPRPPSPQPPDRRDSQSTQNPPDPSSQPPTSADKTSPTVLPSARARLHSSTAHPPPSPVSLHITIPPPAHSLTSIPASPSSSNLPSTTFPSLTLPPSSLLPSSSAPPIPTSSAIHSSTHSSVAQSAISHHSATSHHSAAAHAAVIDDLRHQLSVQTLHYTTLTKEYETLFAKLERQRVKCDTFEKKFKVSDAEIIALSTDKERLEDRIEGLQRDMRMLESQRDEARRVGEESKSQWMRIVDMAGKLHPGAEGSASVTGGMIGSVGETEWMAEKARLTRRVRQLESMLAIKHDGADVGEADLKVYSPGTQSRVSRLEEELDTVRARNGRLESGLLAAKQAALTLAAHGQTVGTVLSRALGES</sequence>
<evidence type="ECO:0000313" key="4">
    <source>
        <dbReference type="Proteomes" id="UP000799302"/>
    </source>
</evidence>
<dbReference type="EMBL" id="MU004231">
    <property type="protein sequence ID" value="KAF2673366.1"/>
    <property type="molecule type" value="Genomic_DNA"/>
</dbReference>
<feature type="compositionally biased region" description="Low complexity" evidence="2">
    <location>
        <begin position="298"/>
        <end position="331"/>
    </location>
</feature>
<evidence type="ECO:0000256" key="2">
    <source>
        <dbReference type="SAM" id="MobiDB-lite"/>
    </source>
</evidence>
<feature type="coiled-coil region" evidence="1">
    <location>
        <begin position="422"/>
        <end position="456"/>
    </location>
</feature>
<keyword evidence="4" id="KW-1185">Reference proteome</keyword>
<feature type="compositionally biased region" description="Low complexity" evidence="2">
    <location>
        <begin position="338"/>
        <end position="363"/>
    </location>
</feature>
<gene>
    <name evidence="3" type="ORF">BT63DRAFT_410382</name>
</gene>
<name>A0A6A6UNS5_9PEZI</name>
<proteinExistence type="predicted"/>
<organism evidence="3 4">
    <name type="scientific">Microthyrium microscopicum</name>
    <dbReference type="NCBI Taxonomy" id="703497"/>
    <lineage>
        <taxon>Eukaryota</taxon>
        <taxon>Fungi</taxon>
        <taxon>Dikarya</taxon>
        <taxon>Ascomycota</taxon>
        <taxon>Pezizomycotina</taxon>
        <taxon>Dothideomycetes</taxon>
        <taxon>Dothideomycetes incertae sedis</taxon>
        <taxon>Microthyriales</taxon>
        <taxon>Microthyriaceae</taxon>
        <taxon>Microthyrium</taxon>
    </lineage>
</organism>
<feature type="region of interest" description="Disordered" evidence="2">
    <location>
        <begin position="1"/>
        <end position="81"/>
    </location>
</feature>
<feature type="compositionally biased region" description="Polar residues" evidence="2">
    <location>
        <begin position="256"/>
        <end position="267"/>
    </location>
</feature>
<evidence type="ECO:0000313" key="3">
    <source>
        <dbReference type="EMBL" id="KAF2673366.1"/>
    </source>
</evidence>
<evidence type="ECO:0000256" key="1">
    <source>
        <dbReference type="SAM" id="Coils"/>
    </source>
</evidence>
<protein>
    <submittedName>
        <fullName evidence="3">Uncharacterized protein</fullName>
    </submittedName>
</protein>
<feature type="region of interest" description="Disordered" evidence="2">
    <location>
        <begin position="221"/>
        <end position="363"/>
    </location>
</feature>
<keyword evidence="1" id="KW-0175">Coiled coil</keyword>
<dbReference type="AlphaFoldDB" id="A0A6A6UNS5"/>
<accession>A0A6A6UNS5</accession>
<reference evidence="3" key="1">
    <citation type="journal article" date="2020" name="Stud. Mycol.">
        <title>101 Dothideomycetes genomes: a test case for predicting lifestyles and emergence of pathogens.</title>
        <authorList>
            <person name="Haridas S."/>
            <person name="Albert R."/>
            <person name="Binder M."/>
            <person name="Bloem J."/>
            <person name="Labutti K."/>
            <person name="Salamov A."/>
            <person name="Andreopoulos B."/>
            <person name="Baker S."/>
            <person name="Barry K."/>
            <person name="Bills G."/>
            <person name="Bluhm B."/>
            <person name="Cannon C."/>
            <person name="Castanera R."/>
            <person name="Culley D."/>
            <person name="Daum C."/>
            <person name="Ezra D."/>
            <person name="Gonzalez J."/>
            <person name="Henrissat B."/>
            <person name="Kuo A."/>
            <person name="Liang C."/>
            <person name="Lipzen A."/>
            <person name="Lutzoni F."/>
            <person name="Magnuson J."/>
            <person name="Mondo S."/>
            <person name="Nolan M."/>
            <person name="Ohm R."/>
            <person name="Pangilinan J."/>
            <person name="Park H.-J."/>
            <person name="Ramirez L."/>
            <person name="Alfaro M."/>
            <person name="Sun H."/>
            <person name="Tritt A."/>
            <person name="Yoshinaga Y."/>
            <person name="Zwiers L.-H."/>
            <person name="Turgeon B."/>
            <person name="Goodwin S."/>
            <person name="Spatafora J."/>
            <person name="Crous P."/>
            <person name="Grigoriev I."/>
        </authorList>
    </citation>
    <scope>NUCLEOTIDE SEQUENCE</scope>
    <source>
        <strain evidence="3">CBS 115976</strain>
    </source>
</reference>
<dbReference type="Proteomes" id="UP000799302">
    <property type="component" value="Unassembled WGS sequence"/>
</dbReference>
<dbReference type="OrthoDB" id="5427204at2759"/>